<dbReference type="Pfam" id="PF11185">
    <property type="entry name" value="DUF2971"/>
    <property type="match status" value="1"/>
</dbReference>
<dbReference type="InterPro" id="IPR021352">
    <property type="entry name" value="DUF2971"/>
</dbReference>
<dbReference type="EMBL" id="CP118988">
    <property type="protein sequence ID" value="WED76239.1"/>
    <property type="molecule type" value="Genomic_DNA"/>
</dbReference>
<protein>
    <submittedName>
        <fullName evidence="1">DUF2971 domain-containing protein</fullName>
    </submittedName>
</protein>
<name>A0AAX3NRH7_9GAMM</name>
<accession>A0AAX3NRH7</accession>
<evidence type="ECO:0000313" key="1">
    <source>
        <dbReference type="EMBL" id="WED76239.1"/>
    </source>
</evidence>
<organism evidence="1 2">
    <name type="scientific">Aeromonas allosaccharophila</name>
    <dbReference type="NCBI Taxonomy" id="656"/>
    <lineage>
        <taxon>Bacteria</taxon>
        <taxon>Pseudomonadati</taxon>
        <taxon>Pseudomonadota</taxon>
        <taxon>Gammaproteobacteria</taxon>
        <taxon>Aeromonadales</taxon>
        <taxon>Aeromonadaceae</taxon>
        <taxon>Aeromonas</taxon>
    </lineage>
</organism>
<gene>
    <name evidence="1" type="ORF">PYU98_20500</name>
</gene>
<dbReference type="RefSeq" id="WP_275057014.1">
    <property type="nucleotide sequence ID" value="NZ_CP118988.1"/>
</dbReference>
<reference evidence="1" key="1">
    <citation type="submission" date="2023-02" db="EMBL/GenBank/DDBJ databases">
        <title>The sequence of Aeromonas allosaccharophila K520.</title>
        <authorList>
            <person name="Luo X."/>
        </authorList>
    </citation>
    <scope>NUCLEOTIDE SEQUENCE</scope>
    <source>
        <strain evidence="1">K520</strain>
    </source>
</reference>
<evidence type="ECO:0000313" key="2">
    <source>
        <dbReference type="Proteomes" id="UP001213721"/>
    </source>
</evidence>
<proteinExistence type="predicted"/>
<sequence length="287" mass="33172">MYKYLSSFFDEILTEPSLRMAHVSLLNDTNEKKTHSDYSQLISELPAFKFIINEYKKRTPLKSEEELIKEAKEISLSIINNEIQNMGVISLCPNPTNDMMWGMYADGQAGVCVEYNISEFSKNYMLHKVQYCESKYNDDSFAPEGMSLPYLWDYVIKTALTRKKPSWSNEEESRFIIKLYEADEIRARVPSSELRNCLLKNNHSYVELSDGSLTIEPYGSLSLGEVAKHKEVLCLKKLKKNHLKSICFGENSPKEHIERAKTIIHSDSEVRHVSLYIFSDGQMHKID</sequence>
<dbReference type="AlphaFoldDB" id="A0AAX3NRH7"/>
<dbReference type="Proteomes" id="UP001213721">
    <property type="component" value="Chromosome"/>
</dbReference>